<evidence type="ECO:0000313" key="1">
    <source>
        <dbReference type="EMBL" id="CDM93733.1"/>
    </source>
</evidence>
<organism evidence="1 2">
    <name type="scientific">Limnospira indica PCC 8005</name>
    <dbReference type="NCBI Taxonomy" id="376219"/>
    <lineage>
        <taxon>Bacteria</taxon>
        <taxon>Bacillati</taxon>
        <taxon>Cyanobacteriota</taxon>
        <taxon>Cyanophyceae</taxon>
        <taxon>Oscillatoriophycideae</taxon>
        <taxon>Oscillatoriales</taxon>
        <taxon>Sirenicapillariaceae</taxon>
        <taxon>Limnospira</taxon>
    </lineage>
</organism>
<gene>
    <name evidence="1" type="ORF">ARTHRO_11406</name>
</gene>
<proteinExistence type="predicted"/>
<dbReference type="Proteomes" id="UP000032946">
    <property type="component" value="Chromosome"/>
</dbReference>
<protein>
    <submittedName>
        <fullName evidence="1">Uncharacterized protein</fullName>
    </submittedName>
</protein>
<name>A0A9P1NXH7_9CYAN</name>
<accession>A0A9P1NXH7</accession>
<sequence length="41" mass="4965">MRHLTHRIVLLKKPGFDRRNQETRFLKETGFLSRGRGKIDR</sequence>
<reference evidence="1 2" key="1">
    <citation type="submission" date="2014-02" db="EMBL/GenBank/DDBJ databases">
        <authorList>
            <person name="Genoscope - CEA"/>
        </authorList>
    </citation>
    <scope>NUCLEOTIDE SEQUENCE [LARGE SCALE GENOMIC DNA]</scope>
    <source>
        <strain evidence="1 2">PCC 8005</strain>
    </source>
</reference>
<dbReference type="AlphaFoldDB" id="A0A9P1NXH7"/>
<evidence type="ECO:0000313" key="2">
    <source>
        <dbReference type="Proteomes" id="UP000032946"/>
    </source>
</evidence>
<dbReference type="EMBL" id="FO818640">
    <property type="protein sequence ID" value="CDM93733.1"/>
    <property type="molecule type" value="Genomic_DNA"/>
</dbReference>
<keyword evidence="2" id="KW-1185">Reference proteome</keyword>